<dbReference type="AlphaFoldDB" id="A0AAE1SQ36"/>
<organism evidence="1 2">
    <name type="scientific">Anisodus tanguticus</name>
    <dbReference type="NCBI Taxonomy" id="243964"/>
    <lineage>
        <taxon>Eukaryota</taxon>
        <taxon>Viridiplantae</taxon>
        <taxon>Streptophyta</taxon>
        <taxon>Embryophyta</taxon>
        <taxon>Tracheophyta</taxon>
        <taxon>Spermatophyta</taxon>
        <taxon>Magnoliopsida</taxon>
        <taxon>eudicotyledons</taxon>
        <taxon>Gunneridae</taxon>
        <taxon>Pentapetalae</taxon>
        <taxon>asterids</taxon>
        <taxon>lamiids</taxon>
        <taxon>Solanales</taxon>
        <taxon>Solanaceae</taxon>
        <taxon>Solanoideae</taxon>
        <taxon>Hyoscyameae</taxon>
        <taxon>Anisodus</taxon>
    </lineage>
</organism>
<sequence>MEVVLSTVYRLEGTDSGSERIEKPVLVNNISVKDLYGNPKGLRLPRKEVEENVLELSLPQVGAEIILPLYDRIGKKSFTVHANGACGARRILYWRKRMGKYIAEHKFRGFLSGAAEASYAGAAVETAGDNPSAEAHPTDDLELFAVGIHRERVEESLTRGVPTNKEEFHALRASLLRLSKEITDSPILATTYNDMALALNDLFALHKTAKNSHDQAVATLQHLGSLRRTNELQEQLFKLRVELEWVQAEIGAITLAICALDSAISTHDSSHSSLFRQSLQLDNKIWELGNQHVVWELDQKVGSEHLAKLKNEWTAWKSRLVQEMPTITTPLPTDLIAELSADTLMDLQSEAIVASIIQRYRPILRLLPRPHRL</sequence>
<proteinExistence type="predicted"/>
<evidence type="ECO:0000313" key="1">
    <source>
        <dbReference type="EMBL" id="KAK4374789.1"/>
    </source>
</evidence>
<reference evidence="1" key="1">
    <citation type="submission" date="2023-12" db="EMBL/GenBank/DDBJ databases">
        <title>Genome assembly of Anisodus tanguticus.</title>
        <authorList>
            <person name="Wang Y.-J."/>
        </authorList>
    </citation>
    <scope>NUCLEOTIDE SEQUENCE</scope>
    <source>
        <strain evidence="1">KB-2021</strain>
        <tissue evidence="1">Leaf</tissue>
    </source>
</reference>
<gene>
    <name evidence="1" type="ORF">RND71_005466</name>
</gene>
<dbReference type="Proteomes" id="UP001291623">
    <property type="component" value="Unassembled WGS sequence"/>
</dbReference>
<keyword evidence="2" id="KW-1185">Reference proteome</keyword>
<protein>
    <submittedName>
        <fullName evidence="1">Uncharacterized protein</fullName>
    </submittedName>
</protein>
<accession>A0AAE1SQ36</accession>
<comment type="caution">
    <text evidence="1">The sequence shown here is derived from an EMBL/GenBank/DDBJ whole genome shotgun (WGS) entry which is preliminary data.</text>
</comment>
<evidence type="ECO:0000313" key="2">
    <source>
        <dbReference type="Proteomes" id="UP001291623"/>
    </source>
</evidence>
<dbReference type="EMBL" id="JAVYJV010000003">
    <property type="protein sequence ID" value="KAK4374789.1"/>
    <property type="molecule type" value="Genomic_DNA"/>
</dbReference>
<name>A0AAE1SQ36_9SOLA</name>